<dbReference type="EMBL" id="VTPU01000001">
    <property type="protein sequence ID" value="TZG41310.1"/>
    <property type="molecule type" value="Genomic_DNA"/>
</dbReference>
<organism evidence="1 2">
    <name type="scientific">Halomonas eurihalina</name>
    <dbReference type="NCBI Taxonomy" id="42566"/>
    <lineage>
        <taxon>Bacteria</taxon>
        <taxon>Pseudomonadati</taxon>
        <taxon>Pseudomonadota</taxon>
        <taxon>Gammaproteobacteria</taxon>
        <taxon>Oceanospirillales</taxon>
        <taxon>Halomonadaceae</taxon>
        <taxon>Halomonas</taxon>
    </lineage>
</organism>
<keyword evidence="2" id="KW-1185">Reference proteome</keyword>
<evidence type="ECO:0000313" key="1">
    <source>
        <dbReference type="EMBL" id="TZG41310.1"/>
    </source>
</evidence>
<proteinExistence type="predicted"/>
<dbReference type="Proteomes" id="UP000324260">
    <property type="component" value="Unassembled WGS sequence"/>
</dbReference>
<gene>
    <name evidence="1" type="ORF">FZZ93_01200</name>
</gene>
<dbReference type="AlphaFoldDB" id="A0A5D9DDX2"/>
<reference evidence="1 2" key="1">
    <citation type="submission" date="2019-08" db="EMBL/GenBank/DDBJ databases">
        <title>Draft Genome Sequence of Halomonas eurihalina Isolated from Preserved Hide-surface.</title>
        <authorList>
            <person name="Hussain S.A."/>
            <person name="Xu A."/>
            <person name="Sarker M."/>
            <person name="Sommers C."/>
        </authorList>
    </citation>
    <scope>NUCLEOTIDE SEQUENCE [LARGE SCALE GENOMIC DNA]</scope>
    <source>
        <strain evidence="1 2">MS1</strain>
    </source>
</reference>
<protein>
    <submittedName>
        <fullName evidence="1">Uncharacterized protein</fullName>
    </submittedName>
</protein>
<accession>A0A5D9DDX2</accession>
<evidence type="ECO:0000313" key="2">
    <source>
        <dbReference type="Proteomes" id="UP000324260"/>
    </source>
</evidence>
<dbReference type="RefSeq" id="WP_149320504.1">
    <property type="nucleotide sequence ID" value="NZ_JARWAH010000001.1"/>
</dbReference>
<sequence length="90" mass="10133">MTETDQMLRTVLLTQAEILGRLSRIESALADSQTFDDRMQSHLMGTGRPRHDIDPRHDCLAELQSLLDSDSGQGLLTEIEDLVDKVRGRI</sequence>
<name>A0A5D9DDX2_HALER</name>
<comment type="caution">
    <text evidence="1">The sequence shown here is derived from an EMBL/GenBank/DDBJ whole genome shotgun (WGS) entry which is preliminary data.</text>
</comment>